<evidence type="ECO:0000259" key="9">
    <source>
        <dbReference type="Pfam" id="PF00171"/>
    </source>
</evidence>
<dbReference type="PROSITE" id="PS00070">
    <property type="entry name" value="ALDEHYDE_DEHYDR_CYS"/>
    <property type="match status" value="1"/>
</dbReference>
<comment type="pathway">
    <text evidence="1">Amino-acid degradation; 4-aminobutanoate degradation.</text>
</comment>
<proteinExistence type="inferred from homology"/>
<dbReference type="EMBL" id="HBHQ01015339">
    <property type="protein sequence ID" value="CAD9818404.1"/>
    <property type="molecule type" value="Transcribed_RNA"/>
</dbReference>
<dbReference type="Pfam" id="PF00171">
    <property type="entry name" value="Aldedh"/>
    <property type="match status" value="1"/>
</dbReference>
<feature type="domain" description="Aldehyde dehydrogenase" evidence="9">
    <location>
        <begin position="78"/>
        <end position="534"/>
    </location>
</feature>
<dbReference type="InterPro" id="IPR015590">
    <property type="entry name" value="Aldehyde_DH_dom"/>
</dbReference>
<dbReference type="Gene3D" id="3.40.309.10">
    <property type="entry name" value="Aldehyde Dehydrogenase, Chain A, domain 2"/>
    <property type="match status" value="1"/>
</dbReference>
<dbReference type="PROSITE" id="PS00687">
    <property type="entry name" value="ALDEHYDE_DEHYDR_GLU"/>
    <property type="match status" value="1"/>
</dbReference>
<dbReference type="GO" id="GO:0009450">
    <property type="term" value="P:gamma-aminobutyric acid catabolic process"/>
    <property type="evidence" value="ECO:0007669"/>
    <property type="project" value="TreeGrafter"/>
</dbReference>
<evidence type="ECO:0000256" key="1">
    <source>
        <dbReference type="ARBA" id="ARBA00005176"/>
    </source>
</evidence>
<dbReference type="FunFam" id="3.40.309.10:FF:000004">
    <property type="entry name" value="Succinate-semialdehyde dehydrogenase I"/>
    <property type="match status" value="1"/>
</dbReference>
<dbReference type="PANTHER" id="PTHR43353:SF5">
    <property type="entry name" value="SUCCINATE-SEMIALDEHYDE DEHYDROGENASE, MITOCHONDRIAL"/>
    <property type="match status" value="1"/>
</dbReference>
<reference evidence="10" key="1">
    <citation type="submission" date="2021-01" db="EMBL/GenBank/DDBJ databases">
        <authorList>
            <person name="Corre E."/>
            <person name="Pelletier E."/>
            <person name="Niang G."/>
            <person name="Scheremetjew M."/>
            <person name="Finn R."/>
            <person name="Kale V."/>
            <person name="Holt S."/>
            <person name="Cochrane G."/>
            <person name="Meng A."/>
            <person name="Brown T."/>
            <person name="Cohen L."/>
        </authorList>
    </citation>
    <scope>NUCLEOTIDE SEQUENCE</scope>
    <source>
        <strain evidence="10">CCMP2084</strain>
    </source>
</reference>
<evidence type="ECO:0000256" key="6">
    <source>
        <dbReference type="ARBA" id="ARBA00030806"/>
    </source>
</evidence>
<evidence type="ECO:0000256" key="2">
    <source>
        <dbReference type="ARBA" id="ARBA00009986"/>
    </source>
</evidence>
<name>A0A7S2UFL1_9STRA</name>
<accession>A0A7S2UFL1</accession>
<dbReference type="InterPro" id="IPR016160">
    <property type="entry name" value="Ald_DH_CS_CYS"/>
</dbReference>
<dbReference type="InterPro" id="IPR050740">
    <property type="entry name" value="Aldehyde_DH_Superfamily"/>
</dbReference>
<dbReference type="FunFam" id="3.40.605.10:FF:000063">
    <property type="entry name" value="Succinate-semialdehyde dehydrogenase, mitochondrial"/>
    <property type="match status" value="1"/>
</dbReference>
<dbReference type="InterPro" id="IPR016163">
    <property type="entry name" value="Ald_DH_C"/>
</dbReference>
<feature type="active site" evidence="7">
    <location>
        <position position="310"/>
    </location>
</feature>
<organism evidence="10">
    <name type="scientific">Attheya septentrionalis</name>
    <dbReference type="NCBI Taxonomy" id="420275"/>
    <lineage>
        <taxon>Eukaryota</taxon>
        <taxon>Sar</taxon>
        <taxon>Stramenopiles</taxon>
        <taxon>Ochrophyta</taxon>
        <taxon>Bacillariophyta</taxon>
        <taxon>Coscinodiscophyceae</taxon>
        <taxon>Chaetocerotophycidae</taxon>
        <taxon>Chaetocerotales</taxon>
        <taxon>Attheyaceae</taxon>
        <taxon>Attheya</taxon>
    </lineage>
</organism>
<dbReference type="Gene3D" id="3.40.605.10">
    <property type="entry name" value="Aldehyde Dehydrogenase, Chain A, domain 1"/>
    <property type="match status" value="1"/>
</dbReference>
<dbReference type="EC" id="1.2.1.24" evidence="3"/>
<dbReference type="InterPro" id="IPR029510">
    <property type="entry name" value="Ald_DH_CS_GLU"/>
</dbReference>
<dbReference type="CDD" id="cd07103">
    <property type="entry name" value="ALDH_F5_SSADH_GabD"/>
    <property type="match status" value="1"/>
</dbReference>
<keyword evidence="5 8" id="KW-0560">Oxidoreductase</keyword>
<sequence length="538" mass="57232">MLSLLMARRSSPRFGGSSRLVTVFLASSRFSLQVAALSTSGVIFSLKDPTLLPRNDDVPCFDVFNPAATQAAFDDGSAIIAKVQNMQCDDARKAIEKASSVFPSWRDGTTAHERSAILSRWSYLIKENTDDIATIMTLESGKPIQESQGEVAYGASFLDYYAAEAIRPTSAGGGFLTPTPFTTAEGGPRGKVIAVQEAVGVTALITPWNFPIAMITRKVGPALATGCTALVKPSELTPLTAIALKTLADRAGVPDGVFDLITCDSDATPDVGKEMCSNILVKKISFTGSTRVGKQLMKLGSDTVKRLSLELGGNAPFIVFEDADINQAVNAAMASKFRNAGQTCVCADRFLIHASVEEEFLLKLKEKVNQLSVNPGIDKGTTMGPLISSSAVLNVQKKVSEALDDGAECIAGGSPLEHLGPHFFEPTILRNVSLESRIWNSETFGPVAAIRTFETEEEAIQVANDSSTGLAAYFCSKDLARVFRVAGKLENGLVGVNDGIISTASAPFGGVKESGFGREGSQLGIAEYLNTKYIFLNV</sequence>
<dbReference type="InterPro" id="IPR016162">
    <property type="entry name" value="Ald_DH_N"/>
</dbReference>
<dbReference type="GO" id="GO:0004777">
    <property type="term" value="F:succinate-semialdehyde dehydrogenase (NAD+) activity"/>
    <property type="evidence" value="ECO:0007669"/>
    <property type="project" value="UniProtKB-EC"/>
</dbReference>
<evidence type="ECO:0000256" key="5">
    <source>
        <dbReference type="ARBA" id="ARBA00023002"/>
    </source>
</evidence>
<gene>
    <name evidence="10" type="ORF">ASEP1449_LOCUS10236</name>
</gene>
<evidence type="ECO:0000256" key="7">
    <source>
        <dbReference type="PROSITE-ProRule" id="PRU10007"/>
    </source>
</evidence>
<evidence type="ECO:0000256" key="8">
    <source>
        <dbReference type="RuleBase" id="RU003345"/>
    </source>
</evidence>
<comment type="similarity">
    <text evidence="2 8">Belongs to the aldehyde dehydrogenase family.</text>
</comment>
<evidence type="ECO:0000256" key="3">
    <source>
        <dbReference type="ARBA" id="ARBA00013051"/>
    </source>
</evidence>
<evidence type="ECO:0000313" key="10">
    <source>
        <dbReference type="EMBL" id="CAD9818404.1"/>
    </source>
</evidence>
<evidence type="ECO:0000256" key="4">
    <source>
        <dbReference type="ARBA" id="ARBA00019842"/>
    </source>
</evidence>
<protein>
    <recommendedName>
        <fullName evidence="4">Succinate-semialdehyde dehydrogenase, mitochondrial</fullName>
        <ecNumber evidence="3">1.2.1.24</ecNumber>
    </recommendedName>
    <alternativeName>
        <fullName evidence="6">NAD(+)-dependent succinic semialdehyde dehydrogenase</fullName>
    </alternativeName>
</protein>
<dbReference type="AlphaFoldDB" id="A0A7S2UFL1"/>
<dbReference type="SUPFAM" id="SSF53720">
    <property type="entry name" value="ALDH-like"/>
    <property type="match status" value="1"/>
</dbReference>
<dbReference type="FunFam" id="3.40.605.10:FF:000026">
    <property type="entry name" value="Aldehyde dehydrogenase, putative"/>
    <property type="match status" value="1"/>
</dbReference>
<dbReference type="PANTHER" id="PTHR43353">
    <property type="entry name" value="SUCCINATE-SEMIALDEHYDE DEHYDROGENASE, MITOCHONDRIAL"/>
    <property type="match status" value="1"/>
</dbReference>
<dbReference type="InterPro" id="IPR016161">
    <property type="entry name" value="Ald_DH/histidinol_DH"/>
</dbReference>